<feature type="domain" description="Clr5" evidence="2">
    <location>
        <begin position="16"/>
        <end position="66"/>
    </location>
</feature>
<evidence type="ECO:0000313" key="3">
    <source>
        <dbReference type="EMBL" id="EPS37303.1"/>
    </source>
</evidence>
<gene>
    <name evidence="3" type="ORF">H072_9054</name>
</gene>
<reference evidence="4" key="2">
    <citation type="submission" date="2013-04" db="EMBL/GenBank/DDBJ databases">
        <title>Genomic mechanisms accounting for the adaptation to parasitism in nematode-trapping fungi.</title>
        <authorList>
            <person name="Ahren D.G."/>
        </authorList>
    </citation>
    <scope>NUCLEOTIDE SEQUENCE [LARGE SCALE GENOMIC DNA]</scope>
    <source>
        <strain evidence="4">CBS 200.50</strain>
    </source>
</reference>
<dbReference type="Pfam" id="PF14420">
    <property type="entry name" value="Clr5"/>
    <property type="match status" value="1"/>
</dbReference>
<evidence type="ECO:0000259" key="2">
    <source>
        <dbReference type="Pfam" id="PF14420"/>
    </source>
</evidence>
<dbReference type="PANTHER" id="PTHR38788">
    <property type="entry name" value="CLR5 DOMAIN-CONTAINING PROTEIN"/>
    <property type="match status" value="1"/>
</dbReference>
<reference evidence="3 4" key="1">
    <citation type="journal article" date="2013" name="PLoS Genet.">
        <title>Genomic mechanisms accounting for the adaptation to parasitism in nematode-trapping fungi.</title>
        <authorList>
            <person name="Meerupati T."/>
            <person name="Andersson K.M."/>
            <person name="Friman E."/>
            <person name="Kumar D."/>
            <person name="Tunlid A."/>
            <person name="Ahren D."/>
        </authorList>
    </citation>
    <scope>NUCLEOTIDE SEQUENCE [LARGE SCALE GENOMIC DNA]</scope>
    <source>
        <strain evidence="3 4">CBS 200.50</strain>
    </source>
</reference>
<comment type="caution">
    <text evidence="3">The sequence shown here is derived from an EMBL/GenBank/DDBJ whole genome shotgun (WGS) entry which is preliminary data.</text>
</comment>
<dbReference type="HOGENOM" id="CLU_1184967_0_0_1"/>
<dbReference type="Proteomes" id="UP000015100">
    <property type="component" value="Unassembled WGS sequence"/>
</dbReference>
<feature type="region of interest" description="Disordered" evidence="1">
    <location>
        <begin position="158"/>
        <end position="191"/>
    </location>
</feature>
<protein>
    <recommendedName>
        <fullName evidence="2">Clr5 domain-containing protein</fullName>
    </recommendedName>
</protein>
<dbReference type="OrthoDB" id="539213at2759"/>
<organism evidence="3 4">
    <name type="scientific">Dactylellina haptotyla (strain CBS 200.50)</name>
    <name type="common">Nematode-trapping fungus</name>
    <name type="synonym">Monacrosporium haptotylum</name>
    <dbReference type="NCBI Taxonomy" id="1284197"/>
    <lineage>
        <taxon>Eukaryota</taxon>
        <taxon>Fungi</taxon>
        <taxon>Dikarya</taxon>
        <taxon>Ascomycota</taxon>
        <taxon>Pezizomycotina</taxon>
        <taxon>Orbiliomycetes</taxon>
        <taxon>Orbiliales</taxon>
        <taxon>Orbiliaceae</taxon>
        <taxon>Dactylellina</taxon>
    </lineage>
</organism>
<dbReference type="EMBL" id="AQGS01000677">
    <property type="protein sequence ID" value="EPS37303.1"/>
    <property type="molecule type" value="Genomic_DNA"/>
</dbReference>
<evidence type="ECO:0000313" key="4">
    <source>
        <dbReference type="Proteomes" id="UP000015100"/>
    </source>
</evidence>
<dbReference type="STRING" id="1284197.S8BDM3"/>
<dbReference type="AlphaFoldDB" id="S8BDM3"/>
<dbReference type="PANTHER" id="PTHR38788:SF3">
    <property type="entry name" value="CLR5 DOMAIN-CONTAINING PROTEIN"/>
    <property type="match status" value="1"/>
</dbReference>
<evidence type="ECO:0000256" key="1">
    <source>
        <dbReference type="SAM" id="MobiDB-lite"/>
    </source>
</evidence>
<proteinExistence type="predicted"/>
<dbReference type="InterPro" id="IPR025676">
    <property type="entry name" value="Clr5_dom"/>
</dbReference>
<name>S8BDM3_DACHA</name>
<accession>S8BDM3</accession>
<sequence length="234" mass="27292">MSQPFLKPATQKLDQTEWEAHKDRIVDLWLHNDLMIVMQTMADEVGFIATKSQYTKQLNSKWNVKKYFTDQELDHIEDRIKERELEGKVTRVKRYGQKISKENLKRRKARRFVKTIDKFQKIAPKPVQSEHIVDLNIDIGTPTTLGSTMTPRSIHAELSSASPDRNDDETPGEMLIDPPISSSIGGVPEHTLNRQPWRSREVNEVSVIKGITWEAHVRQLLDYQKQQIMLYPRY</sequence>
<keyword evidence="4" id="KW-1185">Reference proteome</keyword>